<organism evidence="2 3">
    <name type="scientific">Ktedonosporobacter rubrisoli</name>
    <dbReference type="NCBI Taxonomy" id="2509675"/>
    <lineage>
        <taxon>Bacteria</taxon>
        <taxon>Bacillati</taxon>
        <taxon>Chloroflexota</taxon>
        <taxon>Ktedonobacteria</taxon>
        <taxon>Ktedonobacterales</taxon>
        <taxon>Ktedonosporobacteraceae</taxon>
        <taxon>Ktedonosporobacter</taxon>
    </lineage>
</organism>
<feature type="transmembrane region" description="Helical" evidence="1">
    <location>
        <begin position="44"/>
        <end position="64"/>
    </location>
</feature>
<keyword evidence="3" id="KW-1185">Reference proteome</keyword>
<feature type="transmembrane region" description="Helical" evidence="1">
    <location>
        <begin position="76"/>
        <end position="97"/>
    </location>
</feature>
<feature type="transmembrane region" description="Helical" evidence="1">
    <location>
        <begin position="165"/>
        <end position="184"/>
    </location>
</feature>
<proteinExistence type="predicted"/>
<dbReference type="RefSeq" id="WP_129889999.1">
    <property type="nucleotide sequence ID" value="NZ_CP035758.1"/>
</dbReference>
<feature type="transmembrane region" description="Helical" evidence="1">
    <location>
        <begin position="117"/>
        <end position="135"/>
    </location>
</feature>
<keyword evidence="1" id="KW-1133">Transmembrane helix</keyword>
<dbReference type="Proteomes" id="UP000290365">
    <property type="component" value="Chromosome"/>
</dbReference>
<evidence type="ECO:0000313" key="2">
    <source>
        <dbReference type="EMBL" id="QBD78946.1"/>
    </source>
</evidence>
<dbReference type="OrthoDB" id="9941636at2"/>
<sequence length="251" mass="28584">MRKKHPLQIFAVWACLMLLGAPVIWLLLGLLLKALNFGAFYSTVYSILLCAVSLVICLVLCVAIRQLIRWLGLRTALVGAVIFLLGVPLAAMLSALIPLQDLVNHVLLLNPWIFIEANWVITFWFLGLWSLLSGLLTRSARMMYVTLHFFNWLLWLGIISRHSGLLFEFLIFPLCTTLLLLGFYKPITSYLSSLPFFQKRSQPEAAPKPAHPQDYEQGYRPAYQEGENMYAYPQEEIPTIVSLPEGMQQQQ</sequence>
<gene>
    <name evidence="2" type="ORF">EPA93_24365</name>
</gene>
<feature type="transmembrane region" description="Helical" evidence="1">
    <location>
        <begin position="142"/>
        <end position="159"/>
    </location>
</feature>
<dbReference type="AlphaFoldDB" id="A0A4P6JVG4"/>
<evidence type="ECO:0000256" key="1">
    <source>
        <dbReference type="SAM" id="Phobius"/>
    </source>
</evidence>
<protein>
    <submittedName>
        <fullName evidence="2">Uncharacterized protein</fullName>
    </submittedName>
</protein>
<keyword evidence="1" id="KW-0812">Transmembrane</keyword>
<accession>A0A4P6JVG4</accession>
<dbReference type="EMBL" id="CP035758">
    <property type="protein sequence ID" value="QBD78946.1"/>
    <property type="molecule type" value="Genomic_DNA"/>
</dbReference>
<name>A0A4P6JVG4_KTERU</name>
<evidence type="ECO:0000313" key="3">
    <source>
        <dbReference type="Proteomes" id="UP000290365"/>
    </source>
</evidence>
<reference evidence="2 3" key="1">
    <citation type="submission" date="2019-01" db="EMBL/GenBank/DDBJ databases">
        <title>Ktedonosporobacter rubrisoli SCAWS-G2.</title>
        <authorList>
            <person name="Huang Y."/>
            <person name="Yan B."/>
        </authorList>
    </citation>
    <scope>NUCLEOTIDE SEQUENCE [LARGE SCALE GENOMIC DNA]</scope>
    <source>
        <strain evidence="2 3">SCAWS-G2</strain>
    </source>
</reference>
<dbReference type="KEGG" id="kbs:EPA93_24365"/>
<keyword evidence="1" id="KW-0472">Membrane</keyword>
<feature type="transmembrane region" description="Helical" evidence="1">
    <location>
        <begin position="7"/>
        <end position="32"/>
    </location>
</feature>